<dbReference type="EMBL" id="VZRB01000006">
    <property type="protein sequence ID" value="KAB1147668.1"/>
    <property type="molecule type" value="Genomic_DNA"/>
</dbReference>
<proteinExistence type="predicted"/>
<keyword evidence="2" id="KW-1185">Reference proteome</keyword>
<gene>
    <name evidence="1" type="ORF">F7R91_11290</name>
</gene>
<dbReference type="AlphaFoldDB" id="A0A6H9V341"/>
<sequence>MGIVLSAFALLAASVACGLSLAVALRVKKLLDPLTEEGVMSRRREEGPREGAVVPRTPTLIDADGMEVDLPFAGPDPWVLTFQAVGCSGCKLQLPAYKKFLRDTGVDRDRVFSVIVGDVEGVSFYNDELGELGRVVHASGDAFKLVQGLGVSVFPTYLVVDGGGKVMVSSQSSSLLADVGVASLTPALVGG</sequence>
<comment type="caution">
    <text evidence="1">The sequence shown here is derived from an EMBL/GenBank/DDBJ whole genome shotgun (WGS) entry which is preliminary data.</text>
</comment>
<evidence type="ECO:0000313" key="1">
    <source>
        <dbReference type="EMBL" id="KAB1147668.1"/>
    </source>
</evidence>
<dbReference type="InterPro" id="IPR036249">
    <property type="entry name" value="Thioredoxin-like_sf"/>
</dbReference>
<protein>
    <recommendedName>
        <fullName evidence="3">Thioredoxin domain-containing protein</fullName>
    </recommendedName>
</protein>
<organism evidence="1 2">
    <name type="scientific">Streptomyces luteolifulvus</name>
    <dbReference type="NCBI Taxonomy" id="2615112"/>
    <lineage>
        <taxon>Bacteria</taxon>
        <taxon>Bacillati</taxon>
        <taxon>Actinomycetota</taxon>
        <taxon>Actinomycetes</taxon>
        <taxon>Kitasatosporales</taxon>
        <taxon>Streptomycetaceae</taxon>
        <taxon>Streptomyces</taxon>
    </lineage>
</organism>
<evidence type="ECO:0000313" key="2">
    <source>
        <dbReference type="Proteomes" id="UP000442707"/>
    </source>
</evidence>
<evidence type="ECO:0008006" key="3">
    <source>
        <dbReference type="Google" id="ProtNLM"/>
    </source>
</evidence>
<reference evidence="1 2" key="1">
    <citation type="submission" date="2019-09" db="EMBL/GenBank/DDBJ databases">
        <title>Screening of Novel Bioactive Compounds from Soil-Associated.</title>
        <authorList>
            <person name="Zhao S."/>
        </authorList>
    </citation>
    <scope>NUCLEOTIDE SEQUENCE [LARGE SCALE GENOMIC DNA]</scope>
    <source>
        <strain evidence="1 2">HIT-DPA4</strain>
    </source>
</reference>
<dbReference type="Gene3D" id="3.40.30.10">
    <property type="entry name" value="Glutaredoxin"/>
    <property type="match status" value="1"/>
</dbReference>
<dbReference type="Proteomes" id="UP000442707">
    <property type="component" value="Unassembled WGS sequence"/>
</dbReference>
<dbReference type="RefSeq" id="WP_150947188.1">
    <property type="nucleotide sequence ID" value="NZ_VZRB01000006.1"/>
</dbReference>
<name>A0A6H9V341_9ACTN</name>
<accession>A0A6H9V341</accession>
<dbReference type="SUPFAM" id="SSF52833">
    <property type="entry name" value="Thioredoxin-like"/>
    <property type="match status" value="1"/>
</dbReference>